<evidence type="ECO:0000259" key="7">
    <source>
        <dbReference type="PROSITE" id="PS50850"/>
    </source>
</evidence>
<keyword evidence="4 6" id="KW-0472">Membrane</keyword>
<feature type="transmembrane region" description="Helical" evidence="6">
    <location>
        <begin position="257"/>
        <end position="278"/>
    </location>
</feature>
<reference evidence="9" key="1">
    <citation type="journal article" date="2019" name="Int. J. Syst. Evol. Microbiol.">
        <title>The Global Catalogue of Microorganisms (GCM) 10K type strain sequencing project: providing services to taxonomists for standard genome sequencing and annotation.</title>
        <authorList>
            <consortium name="The Broad Institute Genomics Platform"/>
            <consortium name="The Broad Institute Genome Sequencing Center for Infectious Disease"/>
            <person name="Wu L."/>
            <person name="Ma J."/>
        </authorList>
    </citation>
    <scope>NUCLEOTIDE SEQUENCE [LARGE SCALE GENOMIC DNA]</scope>
    <source>
        <strain evidence="9">JCM 18303</strain>
    </source>
</reference>
<dbReference type="InterPro" id="IPR011701">
    <property type="entry name" value="MFS"/>
</dbReference>
<evidence type="ECO:0000313" key="9">
    <source>
        <dbReference type="Proteomes" id="UP001428817"/>
    </source>
</evidence>
<feature type="compositionally biased region" description="Pro residues" evidence="5">
    <location>
        <begin position="400"/>
        <end position="419"/>
    </location>
</feature>
<keyword evidence="2 6" id="KW-0812">Transmembrane</keyword>
<proteinExistence type="predicted"/>
<evidence type="ECO:0000256" key="3">
    <source>
        <dbReference type="ARBA" id="ARBA00022989"/>
    </source>
</evidence>
<dbReference type="Proteomes" id="UP001428817">
    <property type="component" value="Unassembled WGS sequence"/>
</dbReference>
<feature type="transmembrane region" description="Helical" evidence="6">
    <location>
        <begin position="285"/>
        <end position="303"/>
    </location>
</feature>
<protein>
    <submittedName>
        <fullName evidence="8">Aromatic acid/H+ symport family MFS transporter</fullName>
    </submittedName>
</protein>
<feature type="transmembrane region" description="Helical" evidence="6">
    <location>
        <begin position="165"/>
        <end position="185"/>
    </location>
</feature>
<dbReference type="Pfam" id="PF07690">
    <property type="entry name" value="MFS_1"/>
    <property type="match status" value="1"/>
</dbReference>
<dbReference type="InterPro" id="IPR020846">
    <property type="entry name" value="MFS_dom"/>
</dbReference>
<feature type="compositionally biased region" description="Low complexity" evidence="5">
    <location>
        <begin position="420"/>
        <end position="430"/>
    </location>
</feature>
<evidence type="ECO:0000256" key="4">
    <source>
        <dbReference type="ARBA" id="ARBA00023136"/>
    </source>
</evidence>
<evidence type="ECO:0000256" key="6">
    <source>
        <dbReference type="SAM" id="Phobius"/>
    </source>
</evidence>
<organism evidence="8 9">
    <name type="scientific">Pseudonocardia eucalypti</name>
    <dbReference type="NCBI Taxonomy" id="648755"/>
    <lineage>
        <taxon>Bacteria</taxon>
        <taxon>Bacillati</taxon>
        <taxon>Actinomycetota</taxon>
        <taxon>Actinomycetes</taxon>
        <taxon>Pseudonocardiales</taxon>
        <taxon>Pseudonocardiaceae</taxon>
        <taxon>Pseudonocardia</taxon>
    </lineage>
</organism>
<dbReference type="Gene3D" id="1.20.1250.20">
    <property type="entry name" value="MFS general substrate transporter like domains"/>
    <property type="match status" value="1"/>
</dbReference>
<comment type="subcellular location">
    <subcellularLocation>
        <location evidence="1">Cell membrane</location>
        <topology evidence="1">Multi-pass membrane protein</topology>
    </subcellularLocation>
</comment>
<feature type="transmembrane region" description="Helical" evidence="6">
    <location>
        <begin position="377"/>
        <end position="394"/>
    </location>
</feature>
<feature type="transmembrane region" description="Helical" evidence="6">
    <location>
        <begin position="222"/>
        <end position="245"/>
    </location>
</feature>
<dbReference type="InterPro" id="IPR036259">
    <property type="entry name" value="MFS_trans_sf"/>
</dbReference>
<gene>
    <name evidence="8" type="ORF">GCM10023321_02310</name>
</gene>
<keyword evidence="3 6" id="KW-1133">Transmembrane helix</keyword>
<keyword evidence="9" id="KW-1185">Reference proteome</keyword>
<feature type="domain" description="Major facilitator superfamily (MFS) profile" evidence="7">
    <location>
        <begin position="9"/>
        <end position="399"/>
    </location>
</feature>
<feature type="transmembrane region" description="Helical" evidence="6">
    <location>
        <begin position="344"/>
        <end position="371"/>
    </location>
</feature>
<sequence>MRTRPPFTVWVLGAVVLLYDGYEYGVYGAALPFLLQRPDWAFTPEYAGLIGSLAVVGMVLGGLVGGPLTDYLGWGRVLPACVLLHSSGSVLCALAPSPEWLLAGRVLVGLGVGAFTPTAQSMIMRYSPPGRKSFNFAVVATVAGAGGAVAALAALWVAPAFGYQALFWLGALPLPLVVSVLVPRFPRSVHRLVREGTTETRPASPLVAPRALLDRTHLRATLLFWLAGGLALLLTFAATTWLPTIMIQAGYGLGSSLVFLALMQLGAAAGSFGGGLIADRRGSKGVVLVTFGCAVLALAAIAAKPPAPWVHLLVLVVGAGSIGSLNLLMAYIGIYYPDAIRGSGLGLVFTFGRLLGAAGPAIGGLLLAGGATAPESLLVFAAAPLLAIGVLAFGPPVSPAGPRAPSPGHRPPNPSPPIPSSSLPGPISPSSIPPSPIPPSSIPPSPSPPNPSPGAPGQPSRSVRRDG</sequence>
<evidence type="ECO:0000313" key="8">
    <source>
        <dbReference type="EMBL" id="GAA5145049.1"/>
    </source>
</evidence>
<feature type="transmembrane region" description="Helical" evidence="6">
    <location>
        <begin position="7"/>
        <end position="26"/>
    </location>
</feature>
<dbReference type="RefSeq" id="WP_185058520.1">
    <property type="nucleotide sequence ID" value="NZ_BAABJP010000001.1"/>
</dbReference>
<feature type="compositionally biased region" description="Pro residues" evidence="5">
    <location>
        <begin position="431"/>
        <end position="456"/>
    </location>
</feature>
<feature type="transmembrane region" description="Helical" evidence="6">
    <location>
        <begin position="46"/>
        <end position="65"/>
    </location>
</feature>
<name>A0ABP9PFY3_9PSEU</name>
<dbReference type="EMBL" id="BAABJP010000001">
    <property type="protein sequence ID" value="GAA5145049.1"/>
    <property type="molecule type" value="Genomic_DNA"/>
</dbReference>
<feature type="transmembrane region" description="Helical" evidence="6">
    <location>
        <begin position="309"/>
        <end position="332"/>
    </location>
</feature>
<evidence type="ECO:0000256" key="1">
    <source>
        <dbReference type="ARBA" id="ARBA00004651"/>
    </source>
</evidence>
<accession>A0ABP9PFY3</accession>
<dbReference type="PANTHER" id="PTHR23508:SF10">
    <property type="entry name" value="CARBOXYLIC ACID TRANSPORTER PROTEIN HOMOLOG"/>
    <property type="match status" value="1"/>
</dbReference>
<dbReference type="PROSITE" id="PS50850">
    <property type="entry name" value="MFS"/>
    <property type="match status" value="1"/>
</dbReference>
<feature type="transmembrane region" description="Helical" evidence="6">
    <location>
        <begin position="136"/>
        <end position="159"/>
    </location>
</feature>
<dbReference type="SUPFAM" id="SSF103473">
    <property type="entry name" value="MFS general substrate transporter"/>
    <property type="match status" value="1"/>
</dbReference>
<dbReference type="PANTHER" id="PTHR23508">
    <property type="entry name" value="CARBOXYLIC ACID TRANSPORTER PROTEIN HOMOLOG"/>
    <property type="match status" value="1"/>
</dbReference>
<evidence type="ECO:0000256" key="5">
    <source>
        <dbReference type="SAM" id="MobiDB-lite"/>
    </source>
</evidence>
<feature type="region of interest" description="Disordered" evidence="5">
    <location>
        <begin position="400"/>
        <end position="467"/>
    </location>
</feature>
<evidence type="ECO:0000256" key="2">
    <source>
        <dbReference type="ARBA" id="ARBA00022692"/>
    </source>
</evidence>
<comment type="caution">
    <text evidence="8">The sequence shown here is derived from an EMBL/GenBank/DDBJ whole genome shotgun (WGS) entry which is preliminary data.</text>
</comment>